<feature type="domain" description="Peptidase M15A C-terminal" evidence="2">
    <location>
        <begin position="6"/>
        <end position="104"/>
    </location>
</feature>
<dbReference type="InterPro" id="IPR013230">
    <property type="entry name" value="Peptidase_M15A_C"/>
</dbReference>
<sequence length="155" mass="17213">MQLSEHFSLEEATHSDTATRLGINNQPSPQQLENMKKAAAGMEEVRELLGKAINVNSWIRLPEVNVAVGGSKVSSHMDGWAIDFVCRGFGTPLEVCKAIDAAGIKFDQMIHEFGDKGWTHISFAPALRQQKLTIFRPQNKYAIGLLTQDEYNKAL</sequence>
<dbReference type="Pfam" id="PF08291">
    <property type="entry name" value="Peptidase_M15_3"/>
    <property type="match status" value="1"/>
</dbReference>
<proteinExistence type="predicted"/>
<evidence type="ECO:0000259" key="2">
    <source>
        <dbReference type="Pfam" id="PF08291"/>
    </source>
</evidence>
<gene>
    <name evidence="3" type="ORF">UFOVP515_12</name>
</gene>
<dbReference type="Gene3D" id="3.30.1380.10">
    <property type="match status" value="1"/>
</dbReference>
<name>A0A6J5MN88_9CAUD</name>
<evidence type="ECO:0000256" key="1">
    <source>
        <dbReference type="SAM" id="MobiDB-lite"/>
    </source>
</evidence>
<dbReference type="InterPro" id="IPR009045">
    <property type="entry name" value="Zn_M74/Hedgehog-like"/>
</dbReference>
<feature type="region of interest" description="Disordered" evidence="1">
    <location>
        <begin position="1"/>
        <end position="29"/>
    </location>
</feature>
<reference evidence="3" key="1">
    <citation type="submission" date="2020-04" db="EMBL/GenBank/DDBJ databases">
        <authorList>
            <person name="Chiriac C."/>
            <person name="Salcher M."/>
            <person name="Ghai R."/>
            <person name="Kavagutti S V."/>
        </authorList>
    </citation>
    <scope>NUCLEOTIDE SEQUENCE</scope>
</reference>
<accession>A0A6J5MN88</accession>
<feature type="compositionally biased region" description="Polar residues" evidence="1">
    <location>
        <begin position="15"/>
        <end position="29"/>
    </location>
</feature>
<organism evidence="3">
    <name type="scientific">uncultured Caudovirales phage</name>
    <dbReference type="NCBI Taxonomy" id="2100421"/>
    <lineage>
        <taxon>Viruses</taxon>
        <taxon>Duplodnaviria</taxon>
        <taxon>Heunggongvirae</taxon>
        <taxon>Uroviricota</taxon>
        <taxon>Caudoviricetes</taxon>
        <taxon>Peduoviridae</taxon>
        <taxon>Maltschvirus</taxon>
        <taxon>Maltschvirus maltsch</taxon>
    </lineage>
</organism>
<evidence type="ECO:0000313" key="3">
    <source>
        <dbReference type="EMBL" id="CAB4147107.1"/>
    </source>
</evidence>
<protein>
    <submittedName>
        <fullName evidence="3">Peptidase M15A, C-terminal</fullName>
    </submittedName>
</protein>
<dbReference type="SUPFAM" id="SSF55166">
    <property type="entry name" value="Hedgehog/DD-peptidase"/>
    <property type="match status" value="1"/>
</dbReference>
<dbReference type="EMBL" id="LR796482">
    <property type="protein sequence ID" value="CAB4147107.1"/>
    <property type="molecule type" value="Genomic_DNA"/>
</dbReference>